<feature type="domain" description="Acyclic terpene utilisation N-terminal" evidence="1">
    <location>
        <begin position="4"/>
        <end position="439"/>
    </location>
</feature>
<dbReference type="KEGG" id="sera:Ser39006_018485"/>
<evidence type="ECO:0000313" key="3">
    <source>
        <dbReference type="EMBL" id="AUH05937.1"/>
    </source>
</evidence>
<evidence type="ECO:0000313" key="4">
    <source>
        <dbReference type="Proteomes" id="UP000017700"/>
    </source>
</evidence>
<reference evidence="3" key="2">
    <citation type="submission" date="2013-09" db="EMBL/GenBank/DDBJ databases">
        <authorList>
            <person name="Wang G."/>
            <person name="Yang Y."/>
            <person name="Su Y."/>
        </authorList>
    </citation>
    <scope>NUCLEOTIDE SEQUENCE</scope>
    <source>
        <strain evidence="3">ATCC 39006</strain>
    </source>
</reference>
<dbReference type="AlphaFoldDB" id="A0A2I5TAM9"/>
<dbReference type="PANTHER" id="PTHR47472">
    <property type="entry name" value="PROPIONYL-COA CARBOXYLASE"/>
    <property type="match status" value="1"/>
</dbReference>
<evidence type="ECO:0000259" key="1">
    <source>
        <dbReference type="Pfam" id="PF07287"/>
    </source>
</evidence>
<accession>A0A2I5TAM9</accession>
<dbReference type="Proteomes" id="UP000017700">
    <property type="component" value="Chromosome"/>
</dbReference>
<reference evidence="2 5" key="3">
    <citation type="submission" date="2017-11" db="EMBL/GenBank/DDBJ databases">
        <title>Complete genome sequence of Serratia sp. ATCC 39006 LacA.</title>
        <authorList>
            <person name="Hampton H.G."/>
            <person name="Jackson S.A."/>
            <person name="Jauregui R."/>
            <person name="Poulter G.T.M."/>
            <person name="Salmond G.P.C."/>
            <person name="Fineran P.C."/>
        </authorList>
    </citation>
    <scope>NUCLEOTIDE SEQUENCE [LARGE SCALE GENOMIC DNA]</scope>
    <source>
        <strain evidence="2 5">ATCC 39006</strain>
    </source>
</reference>
<proteinExistence type="predicted"/>
<dbReference type="InterPro" id="IPR010839">
    <property type="entry name" value="AtuA_N"/>
</dbReference>
<keyword evidence="4" id="KW-1185">Reference proteome</keyword>
<dbReference type="EMBL" id="CP025084">
    <property type="protein sequence ID" value="AUH05937.1"/>
    <property type="molecule type" value="Genomic_DNA"/>
</dbReference>
<organism evidence="3 4">
    <name type="scientific">Serratia sp. (strain ATCC 39006)</name>
    <name type="common">Prodigiosinella confusarubida</name>
    <dbReference type="NCBI Taxonomy" id="104623"/>
    <lineage>
        <taxon>Bacteria</taxon>
        <taxon>Pseudomonadati</taxon>
        <taxon>Pseudomonadota</taxon>
        <taxon>Gammaproteobacteria</taxon>
        <taxon>Enterobacterales</taxon>
        <taxon>Pectobacteriaceae</taxon>
        <taxon>Prodigiosinella</taxon>
    </lineage>
</organism>
<dbReference type="KEGG" id="serq:CWC46_18485"/>
<protein>
    <submittedName>
        <fullName evidence="3">DUF1446 domain-containing protein</fullName>
    </submittedName>
</protein>
<reference evidence="3 4" key="1">
    <citation type="journal article" date="2013" name="Genome Announc.">
        <title>Draft genome sequence of Serratia sp. strain ATCC 39006, a model bacterium for analysis of the biosynthesis and regulation of prodigiosin, a carbapenem, and gas vesicles.</title>
        <authorList>
            <person name="Fineran P.C."/>
            <person name="Iglesias Cans M.C."/>
            <person name="Ramsay J.P."/>
            <person name="Wilf N.M."/>
            <person name="Cossyleon D."/>
            <person name="McNeil M.B."/>
            <person name="Williamson N.R."/>
            <person name="Monson R.E."/>
            <person name="Becher S.A."/>
            <person name="Stanton J.A."/>
            <person name="Brugger K."/>
            <person name="Brown S.D."/>
            <person name="Salmond G.P."/>
        </authorList>
    </citation>
    <scope>NUCLEOTIDE SEQUENCE [LARGE SCALE GENOMIC DNA]</scope>
    <source>
        <strain evidence="3">ATCC 39006</strain>
        <strain evidence="4">ATCC 39006 / SC 11482</strain>
    </source>
</reference>
<dbReference type="Pfam" id="PF07287">
    <property type="entry name" value="AtuA"/>
    <property type="match status" value="1"/>
</dbReference>
<sequence>MKTIRIGSGAGYAGDRIEPAVELAEKGNIDYLIFECLAERTIAIGQKQKRQDPNKGYNELLANRMYAVLPQCLEKGIKIITNMGSANPVSAGQRVLEIARELGARQLKIAVITGDDVYAQLLVVDSRLDDIGEPISRCGKDIISANAYLGSDALVDALRQDADIIIAGRVADPSLFLAPMMYEFGWTADDWDHLGKGTCIGHLLECAGQITGGYYADPGFKDIPNLERLGFPIAEISDDGNAVITKVDGSGGCVCIDTCKEQLLYEIHRPDSYITPDVTADFSRVHFTQDGENRVRIQGATGRKRTETLKVSVGYQDGYIGEGEISYAGPGAVARGQLALEIVKGRFTLCHFAPQEIRFDLIGIDALHGPVRSQGHQPYEVRARVAARCSSRSEAIKVGNEIETLYTNGPAGGGGVNKSVKEILAMDSTLLARSLVIPAINYLEIK</sequence>
<dbReference type="OrthoDB" id="9763456at2"/>
<reference evidence="3" key="4">
    <citation type="submission" date="2017-11" db="EMBL/GenBank/DDBJ databases">
        <title>Complete genome sequence of Serratia sp. ATCC 39006.</title>
        <authorList>
            <person name="Hampton H.G."/>
            <person name="Jackson S.A."/>
            <person name="Jauregui R."/>
            <person name="Poulter G.T.M."/>
            <person name="Salmond G.P.C."/>
            <person name="Fineran P.C."/>
        </authorList>
    </citation>
    <scope>NUCLEOTIDE SEQUENCE</scope>
    <source>
        <strain evidence="3">ATCC 39006</strain>
    </source>
</reference>
<evidence type="ECO:0000313" key="2">
    <source>
        <dbReference type="EMBL" id="AUH01614.1"/>
    </source>
</evidence>
<dbReference type="PANTHER" id="PTHR47472:SF1">
    <property type="entry name" value="DUF1446-DOMAIN-CONTAINING PROTEIN"/>
    <property type="match status" value="1"/>
</dbReference>
<dbReference type="Proteomes" id="UP000233778">
    <property type="component" value="Chromosome"/>
</dbReference>
<name>A0A2I5TAM9_SERS3</name>
<gene>
    <name evidence="2" type="ORF">CWC46_18485</name>
    <name evidence="3" type="ORF">Ser39006_018485</name>
</gene>
<dbReference type="RefSeq" id="WP_021015067.1">
    <property type="nucleotide sequence ID" value="NZ_CP025084.1"/>
</dbReference>
<evidence type="ECO:0000313" key="5">
    <source>
        <dbReference type="Proteomes" id="UP000233778"/>
    </source>
</evidence>
<dbReference type="STRING" id="104623.Ser39006_01800"/>
<dbReference type="EMBL" id="CP025085">
    <property type="protein sequence ID" value="AUH01614.1"/>
    <property type="molecule type" value="Genomic_DNA"/>
</dbReference>